<sequence>ISCGGGCNASWDIPFVSLMLDEGVDVTK</sequence>
<accession>Q9R4S9</accession>
<protein>
    <submittedName>
        <fullName>Periplasmic protein 5</fullName>
    </submittedName>
</protein>
<name>Q9R4S9_CERSP</name>
<dbReference type="AlphaFoldDB" id="Q9R4S9"/>
<keyword id="KW-0903">Direct protein sequencing</keyword>
<reference key="1">
    <citation type="journal article" date="1994" name="Arch. Microbiol.">
        <title>Induction by nitrate of cytoplasmic and periplasmic proteins in the photodenitrifier Rhodobacter sphaeroides forma sp. denitrificans under anaerobic or aerobic condition.</title>
        <authorList>
            <person name="Sabaty M."/>
            <person name="Gagnon J."/>
            <person name="Vermeglio A."/>
        </authorList>
    </citation>
    <scope>PROTEIN SEQUENCE</scope>
</reference>
<proteinExistence type="evidence at protein level"/>
<organism>
    <name type="scientific">Cereibacter sphaeroides</name>
    <name type="common">Rhodobacter sphaeroides</name>
    <dbReference type="NCBI Taxonomy" id="1063"/>
    <lineage>
        <taxon>Bacteria</taxon>
        <taxon>Pseudomonadati</taxon>
        <taxon>Pseudomonadota</taxon>
        <taxon>Alphaproteobacteria</taxon>
        <taxon>Rhodobacterales</taxon>
        <taxon>Paracoccaceae</taxon>
        <taxon>Cereibacter</taxon>
    </lineage>
</organism>